<name>A0A811UJH9_CERCA</name>
<evidence type="ECO:0000313" key="3">
    <source>
        <dbReference type="Proteomes" id="UP000606786"/>
    </source>
</evidence>
<sequence length="63" mass="6985">MHELTTTAAQEVVNTMQTSYRRRSSSLATGHFKYHHPSLARLNHASRRNGDKSVAAATAARPH</sequence>
<protein>
    <submittedName>
        <fullName evidence="2">(Mediterranean fruit fly) hypothetical protein</fullName>
    </submittedName>
</protein>
<gene>
    <name evidence="2" type="ORF">CCAP1982_LOCUS7447</name>
</gene>
<dbReference type="Proteomes" id="UP000606786">
    <property type="component" value="Unassembled WGS sequence"/>
</dbReference>
<accession>A0A811UJH9</accession>
<evidence type="ECO:0000313" key="2">
    <source>
        <dbReference type="EMBL" id="CAD6998900.1"/>
    </source>
</evidence>
<dbReference type="AlphaFoldDB" id="A0A811UJH9"/>
<evidence type="ECO:0000256" key="1">
    <source>
        <dbReference type="SAM" id="MobiDB-lite"/>
    </source>
</evidence>
<dbReference type="EMBL" id="CAJHJT010000012">
    <property type="protein sequence ID" value="CAD6998900.1"/>
    <property type="molecule type" value="Genomic_DNA"/>
</dbReference>
<reference evidence="2" key="1">
    <citation type="submission" date="2020-11" db="EMBL/GenBank/DDBJ databases">
        <authorList>
            <person name="Whitehead M."/>
        </authorList>
    </citation>
    <scope>NUCLEOTIDE SEQUENCE</scope>
    <source>
        <strain evidence="2">EGII</strain>
    </source>
</reference>
<organism evidence="2 3">
    <name type="scientific">Ceratitis capitata</name>
    <name type="common">Mediterranean fruit fly</name>
    <name type="synonym">Tephritis capitata</name>
    <dbReference type="NCBI Taxonomy" id="7213"/>
    <lineage>
        <taxon>Eukaryota</taxon>
        <taxon>Metazoa</taxon>
        <taxon>Ecdysozoa</taxon>
        <taxon>Arthropoda</taxon>
        <taxon>Hexapoda</taxon>
        <taxon>Insecta</taxon>
        <taxon>Pterygota</taxon>
        <taxon>Neoptera</taxon>
        <taxon>Endopterygota</taxon>
        <taxon>Diptera</taxon>
        <taxon>Brachycera</taxon>
        <taxon>Muscomorpha</taxon>
        <taxon>Tephritoidea</taxon>
        <taxon>Tephritidae</taxon>
        <taxon>Ceratitis</taxon>
        <taxon>Ceratitis</taxon>
    </lineage>
</organism>
<comment type="caution">
    <text evidence="2">The sequence shown here is derived from an EMBL/GenBank/DDBJ whole genome shotgun (WGS) entry which is preliminary data.</text>
</comment>
<feature type="region of interest" description="Disordered" evidence="1">
    <location>
        <begin position="15"/>
        <end position="63"/>
    </location>
</feature>
<proteinExistence type="predicted"/>
<keyword evidence="3" id="KW-1185">Reference proteome</keyword>